<dbReference type="InterPro" id="IPR036388">
    <property type="entry name" value="WH-like_DNA-bd_sf"/>
</dbReference>
<dbReference type="Proteomes" id="UP001326110">
    <property type="component" value="Chromosome"/>
</dbReference>
<dbReference type="Pfam" id="PF12802">
    <property type="entry name" value="MarR_2"/>
    <property type="match status" value="1"/>
</dbReference>
<dbReference type="RefSeq" id="WP_019920095.1">
    <property type="nucleotide sequence ID" value="NZ_CP140152.1"/>
</dbReference>
<sequence>MSAQRARPRLVFLLNRAQRALQRWVETRPQAWDGASSAQAGLLFFLASRNQATVGEIATALAVAPAAVTNLSKRMEAALLVERVSDARDGRLTRLQLTAAGAQASVQAGAVLKELNVRLADGFSAAELDTVARWLAHVAQLEASGEV</sequence>
<evidence type="ECO:0000313" key="3">
    <source>
        <dbReference type="Proteomes" id="UP001326110"/>
    </source>
</evidence>
<accession>A0ABZ0XSE3</accession>
<dbReference type="Gene3D" id="1.10.10.10">
    <property type="entry name" value="Winged helix-like DNA-binding domain superfamily/Winged helix DNA-binding domain"/>
    <property type="match status" value="1"/>
</dbReference>
<protein>
    <submittedName>
        <fullName evidence="2">MarR family winged helix-turn-helix transcriptional regulator</fullName>
    </submittedName>
</protein>
<feature type="domain" description="HTH marR-type" evidence="1">
    <location>
        <begin position="7"/>
        <end position="140"/>
    </location>
</feature>
<dbReference type="InterPro" id="IPR000835">
    <property type="entry name" value="HTH_MarR-typ"/>
</dbReference>
<dbReference type="SUPFAM" id="SSF46785">
    <property type="entry name" value="Winged helix' DNA-binding domain"/>
    <property type="match status" value="1"/>
</dbReference>
<organism evidence="2 3">
    <name type="scientific">Duganella zoogloeoides</name>
    <dbReference type="NCBI Taxonomy" id="75659"/>
    <lineage>
        <taxon>Bacteria</taxon>
        <taxon>Pseudomonadati</taxon>
        <taxon>Pseudomonadota</taxon>
        <taxon>Betaproteobacteria</taxon>
        <taxon>Burkholderiales</taxon>
        <taxon>Oxalobacteraceae</taxon>
        <taxon>Telluria group</taxon>
        <taxon>Duganella</taxon>
    </lineage>
</organism>
<dbReference type="SMART" id="SM00347">
    <property type="entry name" value="HTH_MARR"/>
    <property type="match status" value="1"/>
</dbReference>
<name>A0ABZ0XSE3_9BURK</name>
<dbReference type="EMBL" id="CP140152">
    <property type="protein sequence ID" value="WQH02669.1"/>
    <property type="molecule type" value="Genomic_DNA"/>
</dbReference>
<dbReference type="PROSITE" id="PS50995">
    <property type="entry name" value="HTH_MARR_2"/>
    <property type="match status" value="1"/>
</dbReference>
<evidence type="ECO:0000259" key="1">
    <source>
        <dbReference type="PROSITE" id="PS50995"/>
    </source>
</evidence>
<dbReference type="PANTHER" id="PTHR33164">
    <property type="entry name" value="TRANSCRIPTIONAL REGULATOR, MARR FAMILY"/>
    <property type="match status" value="1"/>
</dbReference>
<dbReference type="InterPro" id="IPR039422">
    <property type="entry name" value="MarR/SlyA-like"/>
</dbReference>
<dbReference type="InterPro" id="IPR036390">
    <property type="entry name" value="WH_DNA-bd_sf"/>
</dbReference>
<reference evidence="2 3" key="1">
    <citation type="submission" date="2023-11" db="EMBL/GenBank/DDBJ databases">
        <title>MicrobeMod: A computational toolkit for identifying prokaryotic methylation and restriction-modification with nanopore sequencing.</title>
        <authorList>
            <person name="Crits-Christoph A."/>
            <person name="Kang S.C."/>
            <person name="Lee H."/>
            <person name="Ostrov N."/>
        </authorList>
    </citation>
    <scope>NUCLEOTIDE SEQUENCE [LARGE SCALE GENOMIC DNA]</scope>
    <source>
        <strain evidence="2 3">ATCC 25935</strain>
    </source>
</reference>
<proteinExistence type="predicted"/>
<evidence type="ECO:0000313" key="2">
    <source>
        <dbReference type="EMBL" id="WQH02669.1"/>
    </source>
</evidence>
<dbReference type="PANTHER" id="PTHR33164:SF107">
    <property type="entry name" value="TRANSCRIPTIONAL REGULATORY PROTEIN"/>
    <property type="match status" value="1"/>
</dbReference>
<dbReference type="GeneID" id="43161994"/>
<gene>
    <name evidence="2" type="ORF">SR858_16470</name>
</gene>
<keyword evidence="3" id="KW-1185">Reference proteome</keyword>